<dbReference type="PANTHER" id="PTHR38479">
    <property type="entry name" value="LMO0824 PROTEIN"/>
    <property type="match status" value="1"/>
</dbReference>
<dbReference type="KEGG" id="agy:ATC03_04020"/>
<evidence type="ECO:0008006" key="3">
    <source>
        <dbReference type="Google" id="ProtNLM"/>
    </source>
</evidence>
<sequence length="373" mass="39651">MGAAIGWHEVLAWRMRRQFLTGEGASSVEEVVRRLVAVPSWSGDAELAIGVRMRHPHPGSVAAAFAQGRVVKTFAFRGSMNYLAPEDAGVSLALRAAGRQWELKSWREYYRLEPADWPPLRAAVRDALSAGPLSQHELAAVIVRDARFSHLGAAFTDTSCTFLKPFAWQGDLSLGVPRDGALMLQSPTVAAGWSGVVELEEAGPEAVRAYLSAYGPASADHLQYWLGEGLSAGRKRIAGWIARLRGAEIVTVDVEGDELLCLADQVDALATKPGSGSGPAPAAGAVRLLPGLDPWILGAGTADEHIVPPGRRGEFSRGANPVLIDGRVAGTWRIAADRLAVSPFSGARPPAAVETECGRLSEALGREIRFDGA</sequence>
<dbReference type="AlphaFoldDB" id="A0A191WCR1"/>
<dbReference type="InterPro" id="IPR009351">
    <property type="entry name" value="AlkZ-like"/>
</dbReference>
<protein>
    <recommendedName>
        <fullName evidence="3">Winged helix DNA-binding domain-containing protein</fullName>
    </recommendedName>
</protein>
<evidence type="ECO:0000313" key="1">
    <source>
        <dbReference type="EMBL" id="ANJ26022.1"/>
    </source>
</evidence>
<proteinExistence type="predicted"/>
<dbReference type="RefSeq" id="WP_067873405.1">
    <property type="nucleotide sequence ID" value="NZ_CP013979.1"/>
</dbReference>
<evidence type="ECO:0000313" key="2">
    <source>
        <dbReference type="Proteomes" id="UP000078437"/>
    </source>
</evidence>
<accession>A0A191WCR1</accession>
<dbReference type="PANTHER" id="PTHR38479:SF2">
    <property type="entry name" value="WINGED HELIX DNA-BINDING DOMAIN-CONTAINING PROTEIN"/>
    <property type="match status" value="1"/>
</dbReference>
<gene>
    <name evidence="1" type="ORF">ATC03_04020</name>
</gene>
<dbReference type="EMBL" id="CP013979">
    <property type="protein sequence ID" value="ANJ26022.1"/>
    <property type="molecule type" value="Genomic_DNA"/>
</dbReference>
<dbReference type="OrthoDB" id="9148135at2"/>
<organism evidence="1 2">
    <name type="scientific">Agromyces aureus</name>
    <dbReference type="NCBI Taxonomy" id="453304"/>
    <lineage>
        <taxon>Bacteria</taxon>
        <taxon>Bacillati</taxon>
        <taxon>Actinomycetota</taxon>
        <taxon>Actinomycetes</taxon>
        <taxon>Micrococcales</taxon>
        <taxon>Microbacteriaceae</taxon>
        <taxon>Agromyces</taxon>
    </lineage>
</organism>
<dbReference type="Pfam" id="PF06224">
    <property type="entry name" value="AlkZ-like"/>
    <property type="match status" value="1"/>
</dbReference>
<reference evidence="1 2" key="1">
    <citation type="journal article" date="2016" name="Int. J. Syst. Evol. Microbiol.">
        <title>Agromyces aureus sp. nov., isolated from the rhizosphere of Salix caprea L. grown in a heavy-metal-contaminated soil.</title>
        <authorList>
            <person name="Corretto E."/>
            <person name="Antonielli L."/>
            <person name="Sessitsch A."/>
            <person name="Compant S."/>
            <person name="Gorfer M."/>
            <person name="Kuffner M."/>
            <person name="Brader G."/>
        </authorList>
    </citation>
    <scope>NUCLEOTIDE SEQUENCE [LARGE SCALE GENOMIC DNA]</scope>
    <source>
        <strain evidence="1 2">AR33</strain>
    </source>
</reference>
<reference evidence="2" key="2">
    <citation type="submission" date="2016-01" db="EMBL/GenBank/DDBJ databases">
        <title>Complete genome sequence of Agromyces aureus AR33T and comparison with related organisms.</title>
        <authorList>
            <person name="Corretto E."/>
            <person name="Antonielli L."/>
            <person name="Sessitsch A."/>
            <person name="Brader G."/>
        </authorList>
    </citation>
    <scope>NUCLEOTIDE SEQUENCE [LARGE SCALE GENOMIC DNA]</scope>
    <source>
        <strain evidence="2">AR33</strain>
    </source>
</reference>
<dbReference type="Proteomes" id="UP000078437">
    <property type="component" value="Chromosome"/>
</dbReference>
<dbReference type="STRING" id="453304.ATC03_04020"/>
<name>A0A191WCR1_9MICO</name>
<keyword evidence="2" id="KW-1185">Reference proteome</keyword>